<feature type="region of interest" description="Disordered" evidence="10">
    <location>
        <begin position="138"/>
        <end position="161"/>
    </location>
</feature>
<evidence type="ECO:0000313" key="11">
    <source>
        <dbReference type="EMBL" id="GIL70714.1"/>
    </source>
</evidence>
<evidence type="ECO:0000256" key="7">
    <source>
        <dbReference type="ARBA" id="ARBA00023054"/>
    </source>
</evidence>
<sequence length="191" mass="21792">MAVDAESHQWIPAQYPKDVNSVDLRRLTAVQPKGFKERTVSKRKRDAEEQDEGEQPTPMQEDEHQEVKTHSQKRQKADETTYRPVSGKTWKAPGQRASTVMRPVTLGKKSWSKKMSEKVVRKNLLDQKAEAVAAAKEKRKASAEQRKAAKERKAANQQKSAIVQKITNTATVKKMMKDKKQRKLLRTADTN</sequence>
<comment type="function">
    <text evidence="9">Required for proper chromosome segregation during mitosis and error-free mitotic progression.</text>
</comment>
<accession>A0A8J4C0B9</accession>
<keyword evidence="4" id="KW-0158">Chromosome</keyword>
<evidence type="ECO:0000256" key="5">
    <source>
        <dbReference type="ARBA" id="ARBA00022553"/>
    </source>
</evidence>
<evidence type="ECO:0000256" key="6">
    <source>
        <dbReference type="ARBA" id="ARBA00022934"/>
    </source>
</evidence>
<evidence type="ECO:0000256" key="8">
    <source>
        <dbReference type="ARBA" id="ARBA00023242"/>
    </source>
</evidence>
<evidence type="ECO:0000313" key="12">
    <source>
        <dbReference type="EMBL" id="GIL98439.1"/>
    </source>
</evidence>
<evidence type="ECO:0000313" key="13">
    <source>
        <dbReference type="Proteomes" id="UP000747110"/>
    </source>
</evidence>
<evidence type="ECO:0000256" key="1">
    <source>
        <dbReference type="ARBA" id="ARBA00004286"/>
    </source>
</evidence>
<keyword evidence="6" id="KW-0164">Citrullination</keyword>
<organism evidence="11 13">
    <name type="scientific">Volvox reticuliferus</name>
    <dbReference type="NCBI Taxonomy" id="1737510"/>
    <lineage>
        <taxon>Eukaryota</taxon>
        <taxon>Viridiplantae</taxon>
        <taxon>Chlorophyta</taxon>
        <taxon>core chlorophytes</taxon>
        <taxon>Chlorophyceae</taxon>
        <taxon>CS clade</taxon>
        <taxon>Chlamydomonadales</taxon>
        <taxon>Volvocaceae</taxon>
        <taxon>Volvox</taxon>
    </lineage>
</organism>
<dbReference type="PANTHER" id="PTHR13557:SF1">
    <property type="entry name" value="COILED-COIL DOMAIN-CONTAINING PROTEIN 86"/>
    <property type="match status" value="1"/>
</dbReference>
<comment type="subcellular location">
    <subcellularLocation>
        <location evidence="1">Chromosome</location>
    </subcellularLocation>
    <subcellularLocation>
        <location evidence="2">Nucleus</location>
        <location evidence="2">Nucleolus</location>
    </subcellularLocation>
</comment>
<dbReference type="Proteomes" id="UP000747110">
    <property type="component" value="Unassembled WGS sequence"/>
</dbReference>
<evidence type="ECO:0000256" key="4">
    <source>
        <dbReference type="ARBA" id="ARBA00022454"/>
    </source>
</evidence>
<dbReference type="GO" id="GO:0005694">
    <property type="term" value="C:chromosome"/>
    <property type="evidence" value="ECO:0007669"/>
    <property type="project" value="UniProtKB-SubCell"/>
</dbReference>
<name>A0A8J4C0B9_9CHLO</name>
<reference evidence="11" key="1">
    <citation type="journal article" date="2021" name="Proc. Natl. Acad. Sci. U.S.A.">
        <title>Three genomes in the algal genus Volvox reveal the fate of a haploid sex-determining region after a transition to homothallism.</title>
        <authorList>
            <person name="Yamamoto K."/>
            <person name="Hamaji T."/>
            <person name="Kawai-Toyooka H."/>
            <person name="Matsuzaki R."/>
            <person name="Takahashi F."/>
            <person name="Nishimura Y."/>
            <person name="Kawachi M."/>
            <person name="Noguchi H."/>
            <person name="Minakuchi Y."/>
            <person name="Umen J.G."/>
            <person name="Toyoda A."/>
            <person name="Nozaki H."/>
        </authorList>
    </citation>
    <scope>NUCLEOTIDE SEQUENCE</scope>
    <source>
        <strain evidence="12">NIES-3785</strain>
        <strain evidence="11">NIES-3786</strain>
    </source>
</reference>
<dbReference type="OrthoDB" id="537984at2759"/>
<feature type="compositionally biased region" description="Basic and acidic residues" evidence="10">
    <location>
        <begin position="61"/>
        <end position="81"/>
    </location>
</feature>
<dbReference type="GO" id="GO:0005730">
    <property type="term" value="C:nucleolus"/>
    <property type="evidence" value="ECO:0007669"/>
    <property type="project" value="UniProtKB-SubCell"/>
</dbReference>
<protein>
    <recommendedName>
        <fullName evidence="3">Coiled-coil domain-containing protein 86</fullName>
    </recommendedName>
</protein>
<evidence type="ECO:0000256" key="2">
    <source>
        <dbReference type="ARBA" id="ARBA00004604"/>
    </source>
</evidence>
<keyword evidence="5" id="KW-0597">Phosphoprotein</keyword>
<feature type="region of interest" description="Disordered" evidence="10">
    <location>
        <begin position="1"/>
        <end position="115"/>
    </location>
</feature>
<proteinExistence type="predicted"/>
<dbReference type="AlphaFoldDB" id="A0A8J4C0B9"/>
<keyword evidence="8" id="KW-0539">Nucleus</keyword>
<gene>
    <name evidence="11" type="ORF">Vretifemale_1430</name>
    <name evidence="12" type="ORF">Vretimale_3819</name>
</gene>
<evidence type="ECO:0000256" key="3">
    <source>
        <dbReference type="ARBA" id="ARBA00016738"/>
    </source>
</evidence>
<dbReference type="EMBL" id="BNCQ01000005">
    <property type="protein sequence ID" value="GIL98439.1"/>
    <property type="molecule type" value="Genomic_DNA"/>
</dbReference>
<dbReference type="InterPro" id="IPR026570">
    <property type="entry name" value="CCDC86"/>
</dbReference>
<evidence type="ECO:0000256" key="9">
    <source>
        <dbReference type="ARBA" id="ARBA00093307"/>
    </source>
</evidence>
<keyword evidence="7" id="KW-0175">Coiled coil</keyword>
<dbReference type="Proteomes" id="UP000722791">
    <property type="component" value="Unassembled WGS sequence"/>
</dbReference>
<evidence type="ECO:0000256" key="10">
    <source>
        <dbReference type="SAM" id="MobiDB-lite"/>
    </source>
</evidence>
<comment type="caution">
    <text evidence="11">The sequence shown here is derived from an EMBL/GenBank/DDBJ whole genome shotgun (WGS) entry which is preliminary data.</text>
</comment>
<keyword evidence="13" id="KW-1185">Reference proteome</keyword>
<dbReference type="EMBL" id="BNCP01000002">
    <property type="protein sequence ID" value="GIL70714.1"/>
    <property type="molecule type" value="Genomic_DNA"/>
</dbReference>
<feature type="compositionally biased region" description="Basic and acidic residues" evidence="10">
    <location>
        <begin position="140"/>
        <end position="154"/>
    </location>
</feature>
<dbReference type="PANTHER" id="PTHR13557">
    <property type="entry name" value="COILED-COIL DOMAIN-CONTAINING PROTEIN 86"/>
    <property type="match status" value="1"/>
</dbReference>